<sequence>MLIKINTFGTLRRTWRAVWAVVVELRCGERAAPSLWARAAVEIRSDREATFRIPFQGGRKSSSGKGSTGGAGSFDKGEEGRSELQRQGNSLSPAFSIVVQLETLAGQNGSESFVMYGSRGVRPNKREGEVNAIRKPVLTYSLRSSRKTTGSKGNLGPGGLEYLSELNKAQKDQARVSSRGSRGRDKSSSKTGSVWYKSLKITPSLKTYFRVLSCSLSMEERDSAQQTTHMEKGAPGVGMSRGDRQIIQIECSPNRFQPLDYMEDMEVREKETGGSRLSQQTSLDSLPSGGSSIEGQNLEMDKMDKGLGLEGGPAAADSRLLN</sequence>
<evidence type="ECO:0000313" key="2">
    <source>
        <dbReference type="EMBL" id="KAJ1090239.1"/>
    </source>
</evidence>
<dbReference type="Proteomes" id="UP001066276">
    <property type="component" value="Chromosome 11"/>
</dbReference>
<protein>
    <submittedName>
        <fullName evidence="2">Uncharacterized protein</fullName>
    </submittedName>
</protein>
<feature type="region of interest" description="Disordered" evidence="1">
    <location>
        <begin position="54"/>
        <end position="88"/>
    </location>
</feature>
<accession>A0AAV7LIC8</accession>
<dbReference type="EMBL" id="JANPWB010000015">
    <property type="protein sequence ID" value="KAJ1090239.1"/>
    <property type="molecule type" value="Genomic_DNA"/>
</dbReference>
<comment type="caution">
    <text evidence="2">The sequence shown here is derived from an EMBL/GenBank/DDBJ whole genome shotgun (WGS) entry which is preliminary data.</text>
</comment>
<dbReference type="AlphaFoldDB" id="A0AAV7LIC8"/>
<evidence type="ECO:0000313" key="3">
    <source>
        <dbReference type="Proteomes" id="UP001066276"/>
    </source>
</evidence>
<evidence type="ECO:0000256" key="1">
    <source>
        <dbReference type="SAM" id="MobiDB-lite"/>
    </source>
</evidence>
<gene>
    <name evidence="2" type="ORF">NDU88_003374</name>
</gene>
<proteinExistence type="predicted"/>
<feature type="compositionally biased region" description="Polar residues" evidence="1">
    <location>
        <begin position="275"/>
        <end position="295"/>
    </location>
</feature>
<reference evidence="2" key="1">
    <citation type="journal article" date="2022" name="bioRxiv">
        <title>Sequencing and chromosome-scale assembly of the giantPleurodeles waltlgenome.</title>
        <authorList>
            <person name="Brown T."/>
            <person name="Elewa A."/>
            <person name="Iarovenko S."/>
            <person name="Subramanian E."/>
            <person name="Araus A.J."/>
            <person name="Petzold A."/>
            <person name="Susuki M."/>
            <person name="Suzuki K.-i.T."/>
            <person name="Hayashi T."/>
            <person name="Toyoda A."/>
            <person name="Oliveira C."/>
            <person name="Osipova E."/>
            <person name="Leigh N.D."/>
            <person name="Simon A."/>
            <person name="Yun M.H."/>
        </authorList>
    </citation>
    <scope>NUCLEOTIDE SEQUENCE</scope>
    <source>
        <strain evidence="2">20211129_DDA</strain>
        <tissue evidence="2">Liver</tissue>
    </source>
</reference>
<keyword evidence="3" id="KW-1185">Reference proteome</keyword>
<name>A0AAV7LIC8_PLEWA</name>
<organism evidence="2 3">
    <name type="scientific">Pleurodeles waltl</name>
    <name type="common">Iberian ribbed newt</name>
    <dbReference type="NCBI Taxonomy" id="8319"/>
    <lineage>
        <taxon>Eukaryota</taxon>
        <taxon>Metazoa</taxon>
        <taxon>Chordata</taxon>
        <taxon>Craniata</taxon>
        <taxon>Vertebrata</taxon>
        <taxon>Euteleostomi</taxon>
        <taxon>Amphibia</taxon>
        <taxon>Batrachia</taxon>
        <taxon>Caudata</taxon>
        <taxon>Salamandroidea</taxon>
        <taxon>Salamandridae</taxon>
        <taxon>Pleurodelinae</taxon>
        <taxon>Pleurodeles</taxon>
    </lineage>
</organism>
<feature type="region of interest" description="Disordered" evidence="1">
    <location>
        <begin position="267"/>
        <end position="322"/>
    </location>
</feature>
<feature type="region of interest" description="Disordered" evidence="1">
    <location>
        <begin position="168"/>
        <end position="192"/>
    </location>
</feature>
<feature type="compositionally biased region" description="Basic and acidic residues" evidence="1">
    <location>
        <begin position="75"/>
        <end position="84"/>
    </location>
</feature>